<keyword evidence="4" id="KW-1185">Reference proteome</keyword>
<evidence type="ECO:0000256" key="1">
    <source>
        <dbReference type="SAM" id="Phobius"/>
    </source>
</evidence>
<keyword evidence="1" id="KW-0472">Membrane</keyword>
<evidence type="ECO:0000259" key="2">
    <source>
        <dbReference type="Pfam" id="PF19124"/>
    </source>
</evidence>
<reference evidence="3 4" key="1">
    <citation type="submission" date="2021-01" db="EMBL/GenBank/DDBJ databases">
        <title>Actinoplanes sp. nov. LDG1-06 isolated from lichen.</title>
        <authorList>
            <person name="Saeng-In P."/>
            <person name="Phongsopitanun W."/>
            <person name="Kanchanasin P."/>
            <person name="Yuki M."/>
            <person name="Kudo T."/>
            <person name="Ohkuma M."/>
            <person name="Tanasupawat S."/>
        </authorList>
    </citation>
    <scope>NUCLEOTIDE SEQUENCE [LARGE SCALE GENOMIC DNA]</scope>
    <source>
        <strain evidence="3 4">LDG1-06</strain>
    </source>
</reference>
<accession>A0ABS2AQ07</accession>
<dbReference type="Proteomes" id="UP000632138">
    <property type="component" value="Unassembled WGS sequence"/>
</dbReference>
<keyword evidence="1" id="KW-0812">Transmembrane</keyword>
<sequence>MPEDEHWRAGMFYVNRDDPRLLVPRRSGLGWTVNFGHPAGWAVLTLLLAIPVAGVLAGALAH</sequence>
<gene>
    <name evidence="3" type="ORF">JIG36_40700</name>
</gene>
<feature type="domain" description="DUF5808" evidence="2">
    <location>
        <begin position="16"/>
        <end position="41"/>
    </location>
</feature>
<protein>
    <recommendedName>
        <fullName evidence="2">DUF5808 domain-containing protein</fullName>
    </recommendedName>
</protein>
<comment type="caution">
    <text evidence="3">The sequence shown here is derived from an EMBL/GenBank/DDBJ whole genome shotgun (WGS) entry which is preliminary data.</text>
</comment>
<organism evidence="3 4">
    <name type="scientific">Paractinoplanes ovalisporus</name>
    <dbReference type="NCBI Taxonomy" id="2810368"/>
    <lineage>
        <taxon>Bacteria</taxon>
        <taxon>Bacillati</taxon>
        <taxon>Actinomycetota</taxon>
        <taxon>Actinomycetes</taxon>
        <taxon>Micromonosporales</taxon>
        <taxon>Micromonosporaceae</taxon>
        <taxon>Paractinoplanes</taxon>
    </lineage>
</organism>
<proteinExistence type="predicted"/>
<dbReference type="Pfam" id="PF19124">
    <property type="entry name" value="DUF5808"/>
    <property type="match status" value="1"/>
</dbReference>
<keyword evidence="1" id="KW-1133">Transmembrane helix</keyword>
<evidence type="ECO:0000313" key="4">
    <source>
        <dbReference type="Proteomes" id="UP000632138"/>
    </source>
</evidence>
<dbReference type="RefSeq" id="WP_307873109.1">
    <property type="nucleotide sequence ID" value="NZ_JAENHP010000022.1"/>
</dbReference>
<dbReference type="EMBL" id="JAENHP010000022">
    <property type="protein sequence ID" value="MBM2621843.1"/>
    <property type="molecule type" value="Genomic_DNA"/>
</dbReference>
<feature type="transmembrane region" description="Helical" evidence="1">
    <location>
        <begin position="39"/>
        <end position="61"/>
    </location>
</feature>
<dbReference type="InterPro" id="IPR043831">
    <property type="entry name" value="DUF5808"/>
</dbReference>
<name>A0ABS2AQ07_9ACTN</name>
<evidence type="ECO:0000313" key="3">
    <source>
        <dbReference type="EMBL" id="MBM2621843.1"/>
    </source>
</evidence>